<accession>A0A0R3U0G0</accession>
<dbReference type="Pfam" id="PF21033">
    <property type="entry name" value="RMD1-3"/>
    <property type="match status" value="1"/>
</dbReference>
<feature type="region of interest" description="Disordered" evidence="6">
    <location>
        <begin position="175"/>
        <end position="200"/>
    </location>
</feature>
<dbReference type="AlphaFoldDB" id="A0A0R3U0G0"/>
<evidence type="ECO:0000256" key="5">
    <source>
        <dbReference type="ARBA" id="ARBA00023212"/>
    </source>
</evidence>
<keyword evidence="2" id="KW-0963">Cytoplasm</keyword>
<comment type="subcellular location">
    <subcellularLocation>
        <location evidence="1">Cytoplasm</location>
        <location evidence="1">Cytoskeleton</location>
    </subcellularLocation>
</comment>
<evidence type="ECO:0000256" key="3">
    <source>
        <dbReference type="ARBA" id="ARBA00022737"/>
    </source>
</evidence>
<evidence type="ECO:0000313" key="7">
    <source>
        <dbReference type="WBParaSite" id="HNAJ_0001360901-mRNA-1"/>
    </source>
</evidence>
<dbReference type="GO" id="GO:0005739">
    <property type="term" value="C:mitochondrion"/>
    <property type="evidence" value="ECO:0007669"/>
    <property type="project" value="TreeGrafter"/>
</dbReference>
<protein>
    <submittedName>
        <fullName evidence="7">TPR_REGION domain-containing protein</fullName>
    </submittedName>
</protein>
<keyword evidence="3" id="KW-0677">Repeat</keyword>
<evidence type="ECO:0000256" key="6">
    <source>
        <dbReference type="SAM" id="MobiDB-lite"/>
    </source>
</evidence>
<sequence length="290" mass="32727">LDPSNAYCHILKGRWCYEVYNLSWVERQIATRLFATPPSATLEEAKSEFLEAERLAQNQWAVNAIFLARCYYAESNYESAVQWLNSANRILNQAIISTDDDNSQEVDENNSSSVEHVVPETVLRRSTSIEVFCQDQNNSSPQISPNRRIHSANPVLNTVSPLESIDPSFLEFLPGSHKSFEPNQPESSHESLKSNQQASVPFQSGNSGAYEFRLLKNIHVNQHFSFLLKLDHRNDPPSISRVPESVPHLLHLAKIPDTSNNHLMEGDISPPKLLRTELPTNVEEPSAQKV</sequence>
<organism evidence="7">
    <name type="scientific">Rodentolepis nana</name>
    <name type="common">Dwarf tapeworm</name>
    <name type="synonym">Hymenolepis nana</name>
    <dbReference type="NCBI Taxonomy" id="102285"/>
    <lineage>
        <taxon>Eukaryota</taxon>
        <taxon>Metazoa</taxon>
        <taxon>Spiralia</taxon>
        <taxon>Lophotrochozoa</taxon>
        <taxon>Platyhelminthes</taxon>
        <taxon>Cestoda</taxon>
        <taxon>Eucestoda</taxon>
        <taxon>Cyclophyllidea</taxon>
        <taxon>Hymenolepididae</taxon>
        <taxon>Rodentolepis</taxon>
    </lineage>
</organism>
<dbReference type="PANTHER" id="PTHR16056">
    <property type="entry name" value="REGULATOR OF MICROTUBULE DYNAMICS PROTEIN"/>
    <property type="match status" value="1"/>
</dbReference>
<keyword evidence="4" id="KW-0802">TPR repeat</keyword>
<dbReference type="WBParaSite" id="HNAJ_0001360901-mRNA-1">
    <property type="protein sequence ID" value="HNAJ_0001360901-mRNA-1"/>
    <property type="gene ID" value="HNAJ_0001360901"/>
</dbReference>
<dbReference type="InterPro" id="IPR049039">
    <property type="entry name" value="RMD1-3_a_helical_rpt"/>
</dbReference>
<dbReference type="STRING" id="102285.A0A0R3U0G0"/>
<dbReference type="PANTHER" id="PTHR16056:SF16">
    <property type="entry name" value="REGULATOR OF MICROTUBULE DYNAMICS PROTEIN 1"/>
    <property type="match status" value="1"/>
</dbReference>
<evidence type="ECO:0000256" key="4">
    <source>
        <dbReference type="ARBA" id="ARBA00022803"/>
    </source>
</evidence>
<dbReference type="GO" id="GO:0097431">
    <property type="term" value="C:mitotic spindle pole"/>
    <property type="evidence" value="ECO:0007669"/>
    <property type="project" value="TreeGrafter"/>
</dbReference>
<evidence type="ECO:0000256" key="1">
    <source>
        <dbReference type="ARBA" id="ARBA00004245"/>
    </source>
</evidence>
<keyword evidence="5" id="KW-0206">Cytoskeleton</keyword>
<evidence type="ECO:0000256" key="2">
    <source>
        <dbReference type="ARBA" id="ARBA00022490"/>
    </source>
</evidence>
<dbReference type="GO" id="GO:0008017">
    <property type="term" value="F:microtubule binding"/>
    <property type="evidence" value="ECO:0007669"/>
    <property type="project" value="TreeGrafter"/>
</dbReference>
<name>A0A0R3U0G0_RODNA</name>
<dbReference type="GO" id="GO:0005876">
    <property type="term" value="C:spindle microtubule"/>
    <property type="evidence" value="ECO:0007669"/>
    <property type="project" value="TreeGrafter"/>
</dbReference>
<reference evidence="7" key="1">
    <citation type="submission" date="2017-02" db="UniProtKB">
        <authorList>
            <consortium name="WormBaseParasite"/>
        </authorList>
    </citation>
    <scope>IDENTIFICATION</scope>
</reference>
<proteinExistence type="predicted"/>